<dbReference type="Proteomes" id="UP001595455">
    <property type="component" value="Unassembled WGS sequence"/>
</dbReference>
<dbReference type="EMBL" id="PYIX02000001">
    <property type="protein sequence ID" value="RFC85434.1"/>
    <property type="molecule type" value="Genomic_DNA"/>
</dbReference>
<comment type="caution">
    <text evidence="3">The sequence shown here is derived from an EMBL/GenBank/DDBJ whole genome shotgun (WGS) entry which is preliminary data.</text>
</comment>
<dbReference type="AlphaFoldDB" id="A0A371YVJ7"/>
<evidence type="ECO:0000313" key="4">
    <source>
        <dbReference type="Proteomes" id="UP000240957"/>
    </source>
</evidence>
<evidence type="ECO:0000313" key="3">
    <source>
        <dbReference type="EMBL" id="RFC85434.1"/>
    </source>
</evidence>
<dbReference type="RefSeq" id="WP_107006480.1">
    <property type="nucleotide sequence ID" value="NZ_JBHRSF010000071.1"/>
</dbReference>
<reference evidence="5" key="3">
    <citation type="journal article" date="2019" name="Int. J. Syst. Evol. Microbiol.">
        <title>The Global Catalogue of Microorganisms (GCM) 10K type strain sequencing project: providing services to taxonomists for standard genome sequencing and annotation.</title>
        <authorList>
            <consortium name="The Broad Institute Genomics Platform"/>
            <consortium name="The Broad Institute Genome Sequencing Center for Infectious Disease"/>
            <person name="Wu L."/>
            <person name="Ma J."/>
        </authorList>
    </citation>
    <scope>NUCLEOTIDE SEQUENCE [LARGE SCALE GENOMIC DNA]</scope>
    <source>
        <strain evidence="5">KCTC 62575</strain>
    </source>
</reference>
<dbReference type="InterPro" id="IPR021762">
    <property type="entry name" value="DUF3325"/>
</dbReference>
<feature type="transmembrane region" description="Helical" evidence="1">
    <location>
        <begin position="67"/>
        <end position="88"/>
    </location>
</feature>
<protein>
    <submittedName>
        <fullName evidence="3">DUF3325 domain-containing protein</fullName>
    </submittedName>
</protein>
<organism evidence="3 4">
    <name type="scientific">Acinetobacter sichuanensis</name>
    <dbReference type="NCBI Taxonomy" id="2136183"/>
    <lineage>
        <taxon>Bacteria</taxon>
        <taxon>Pseudomonadati</taxon>
        <taxon>Pseudomonadota</taxon>
        <taxon>Gammaproteobacteria</taxon>
        <taxon>Moraxellales</taxon>
        <taxon>Moraxellaceae</taxon>
        <taxon>Acinetobacter</taxon>
    </lineage>
</organism>
<dbReference type="EMBL" id="JBHRSF010000071">
    <property type="protein sequence ID" value="MFC2996659.1"/>
    <property type="molecule type" value="Genomic_DNA"/>
</dbReference>
<dbReference type="Pfam" id="PF11804">
    <property type="entry name" value="DUF3325"/>
    <property type="match status" value="1"/>
</dbReference>
<reference evidence="2" key="4">
    <citation type="submission" date="2024-09" db="EMBL/GenBank/DDBJ databases">
        <authorList>
            <person name="Sun Q."/>
            <person name="Mori K."/>
        </authorList>
    </citation>
    <scope>NUCLEOTIDE SEQUENCE</scope>
    <source>
        <strain evidence="2">KCTC 62575</strain>
    </source>
</reference>
<feature type="transmembrane region" description="Helical" evidence="1">
    <location>
        <begin position="6"/>
        <end position="23"/>
    </location>
</feature>
<name>A0A371YVJ7_9GAMM</name>
<keyword evidence="1" id="KW-0472">Membrane</keyword>
<evidence type="ECO:0000256" key="1">
    <source>
        <dbReference type="SAM" id="Phobius"/>
    </source>
</evidence>
<proteinExistence type="predicted"/>
<gene>
    <name evidence="2" type="ORF">ACFODO_15590</name>
    <name evidence="3" type="ORF">C9E89_000480</name>
</gene>
<accession>A0A371YVJ7</accession>
<keyword evidence="1" id="KW-0812">Transmembrane</keyword>
<evidence type="ECO:0000313" key="2">
    <source>
        <dbReference type="EMBL" id="MFC2996659.1"/>
    </source>
</evidence>
<feature type="transmembrane region" description="Helical" evidence="1">
    <location>
        <begin position="44"/>
        <end position="61"/>
    </location>
</feature>
<dbReference type="OrthoDB" id="6710521at2"/>
<keyword evidence="5" id="KW-1185">Reference proteome</keyword>
<sequence length="112" mass="12724">MIFFLIIWSLSNLGFFALASSMSKHQKQIYLTELDASKTRFARCIGWLILLITLGICISQGQMSNMISYWVGVLTFSALFVGLILSYFPEKIKKLMQMCLLLSIISGLLYLL</sequence>
<keyword evidence="1" id="KW-1133">Transmembrane helix</keyword>
<reference evidence="2" key="1">
    <citation type="journal article" date="2014" name="Int. J. Syst. Evol. Microbiol.">
        <title>Complete genome of a new Firmicutes species belonging to the dominant human colonic microbiota ('Ruminococcus bicirculans') reveals two chromosomes and a selective capacity to utilize plant glucans.</title>
        <authorList>
            <consortium name="NISC Comparative Sequencing Program"/>
            <person name="Wegmann U."/>
            <person name="Louis P."/>
            <person name="Goesmann A."/>
            <person name="Henrissat B."/>
            <person name="Duncan S.H."/>
            <person name="Flint H.J."/>
        </authorList>
    </citation>
    <scope>NUCLEOTIDE SEQUENCE</scope>
    <source>
        <strain evidence="2">KCTC 62575</strain>
    </source>
</reference>
<reference evidence="3 4" key="2">
    <citation type="submission" date="2018-08" db="EMBL/GenBank/DDBJ databases">
        <title>The draft genome of Acinetobacter sichuanensis strain WCHAc060041.</title>
        <authorList>
            <person name="Qin J."/>
            <person name="Feng Y."/>
            <person name="Zong Z."/>
        </authorList>
    </citation>
    <scope>NUCLEOTIDE SEQUENCE [LARGE SCALE GENOMIC DNA]</scope>
    <source>
        <strain evidence="3 4">WCHAc060041</strain>
    </source>
</reference>
<evidence type="ECO:0000313" key="5">
    <source>
        <dbReference type="Proteomes" id="UP001595455"/>
    </source>
</evidence>
<dbReference type="Proteomes" id="UP000240957">
    <property type="component" value="Unassembled WGS sequence"/>
</dbReference>